<name>A0ABQ4E7X9_9ACTN</name>
<dbReference type="InterPro" id="IPR001647">
    <property type="entry name" value="HTH_TetR"/>
</dbReference>
<dbReference type="Gene3D" id="1.10.357.10">
    <property type="entry name" value="Tetracycline Repressor, domain 2"/>
    <property type="match status" value="1"/>
</dbReference>
<evidence type="ECO:0000313" key="4">
    <source>
        <dbReference type="EMBL" id="GIG90803.1"/>
    </source>
</evidence>
<gene>
    <name evidence="4" type="ORF">Pen02_57390</name>
</gene>
<protein>
    <submittedName>
        <fullName evidence="4">TetR family transcriptional regulator</fullName>
    </submittedName>
</protein>
<dbReference type="PANTHER" id="PTHR30055">
    <property type="entry name" value="HTH-TYPE TRANSCRIPTIONAL REGULATOR RUTR"/>
    <property type="match status" value="1"/>
</dbReference>
<dbReference type="PANTHER" id="PTHR30055:SF226">
    <property type="entry name" value="HTH-TYPE TRANSCRIPTIONAL REGULATOR PKSA"/>
    <property type="match status" value="1"/>
</dbReference>
<keyword evidence="5" id="KW-1185">Reference proteome</keyword>
<dbReference type="SUPFAM" id="SSF46689">
    <property type="entry name" value="Homeodomain-like"/>
    <property type="match status" value="1"/>
</dbReference>
<keyword evidence="1 2" id="KW-0238">DNA-binding</keyword>
<evidence type="ECO:0000313" key="5">
    <source>
        <dbReference type="Proteomes" id="UP000646749"/>
    </source>
</evidence>
<evidence type="ECO:0000259" key="3">
    <source>
        <dbReference type="PROSITE" id="PS50977"/>
    </source>
</evidence>
<dbReference type="Proteomes" id="UP000646749">
    <property type="component" value="Unassembled WGS sequence"/>
</dbReference>
<dbReference type="PROSITE" id="PS01081">
    <property type="entry name" value="HTH_TETR_1"/>
    <property type="match status" value="1"/>
</dbReference>
<comment type="caution">
    <text evidence="4">The sequence shown here is derived from an EMBL/GenBank/DDBJ whole genome shotgun (WGS) entry which is preliminary data.</text>
</comment>
<dbReference type="InterPro" id="IPR050109">
    <property type="entry name" value="HTH-type_TetR-like_transc_reg"/>
</dbReference>
<accession>A0ABQ4E7X9</accession>
<dbReference type="PRINTS" id="PR00455">
    <property type="entry name" value="HTHTETR"/>
</dbReference>
<dbReference type="PROSITE" id="PS50977">
    <property type="entry name" value="HTH_TETR_2"/>
    <property type="match status" value="1"/>
</dbReference>
<feature type="DNA-binding region" description="H-T-H motif" evidence="2">
    <location>
        <begin position="37"/>
        <end position="56"/>
    </location>
</feature>
<proteinExistence type="predicted"/>
<dbReference type="InterPro" id="IPR009057">
    <property type="entry name" value="Homeodomain-like_sf"/>
</dbReference>
<dbReference type="EMBL" id="BONW01000029">
    <property type="protein sequence ID" value="GIG90803.1"/>
    <property type="molecule type" value="Genomic_DNA"/>
</dbReference>
<evidence type="ECO:0000256" key="1">
    <source>
        <dbReference type="ARBA" id="ARBA00023125"/>
    </source>
</evidence>
<dbReference type="InterPro" id="IPR023772">
    <property type="entry name" value="DNA-bd_HTH_TetR-type_CS"/>
</dbReference>
<reference evidence="4 5" key="1">
    <citation type="submission" date="2021-01" db="EMBL/GenBank/DDBJ databases">
        <title>Whole genome shotgun sequence of Plantactinospora endophytica NBRC 110450.</title>
        <authorList>
            <person name="Komaki H."/>
            <person name="Tamura T."/>
        </authorList>
    </citation>
    <scope>NUCLEOTIDE SEQUENCE [LARGE SCALE GENOMIC DNA]</scope>
    <source>
        <strain evidence="4 5">NBRC 110450</strain>
    </source>
</reference>
<dbReference type="RefSeq" id="WP_203869213.1">
    <property type="nucleotide sequence ID" value="NZ_BONW01000029.1"/>
</dbReference>
<dbReference type="Pfam" id="PF00440">
    <property type="entry name" value="TetR_N"/>
    <property type="match status" value="1"/>
</dbReference>
<organism evidence="4 5">
    <name type="scientific">Plantactinospora endophytica</name>
    <dbReference type="NCBI Taxonomy" id="673535"/>
    <lineage>
        <taxon>Bacteria</taxon>
        <taxon>Bacillati</taxon>
        <taxon>Actinomycetota</taxon>
        <taxon>Actinomycetes</taxon>
        <taxon>Micromonosporales</taxon>
        <taxon>Micromonosporaceae</taxon>
        <taxon>Plantactinospora</taxon>
    </lineage>
</organism>
<sequence>MSPRSERLNQELRARSRERILAAALEVFAEHGYESATISQVTERAQVSRGLVSYYFRTKEELLAAILDQWLSSVFTLLDGLDPAAGPDQRLRTVIDRVLTTARERLAEQRLMLCLMVQPSTRTTYARVERSRAAEATAFENSLREIFADRGAADPAVEEVLWRSMMEGVLFKLAVYTDSYPLDAVRTRLYQLYGLTETDPAPTAADQAAPIRLRIP</sequence>
<feature type="domain" description="HTH tetR-type" evidence="3">
    <location>
        <begin position="14"/>
        <end position="74"/>
    </location>
</feature>
<evidence type="ECO:0000256" key="2">
    <source>
        <dbReference type="PROSITE-ProRule" id="PRU00335"/>
    </source>
</evidence>